<organism evidence="6 7">
    <name type="scientific">Mesorhabditis spiculigera</name>
    <dbReference type="NCBI Taxonomy" id="96644"/>
    <lineage>
        <taxon>Eukaryota</taxon>
        <taxon>Metazoa</taxon>
        <taxon>Ecdysozoa</taxon>
        <taxon>Nematoda</taxon>
        <taxon>Chromadorea</taxon>
        <taxon>Rhabditida</taxon>
        <taxon>Rhabditina</taxon>
        <taxon>Rhabditomorpha</taxon>
        <taxon>Rhabditoidea</taxon>
        <taxon>Rhabditidae</taxon>
        <taxon>Mesorhabditinae</taxon>
        <taxon>Mesorhabditis</taxon>
    </lineage>
</organism>
<dbReference type="SMART" id="SM00356">
    <property type="entry name" value="ZnF_C3H1"/>
    <property type="match status" value="2"/>
</dbReference>
<feature type="non-terminal residue" evidence="6">
    <location>
        <position position="520"/>
    </location>
</feature>
<dbReference type="InterPro" id="IPR037047">
    <property type="entry name" value="PITH_dom_sf"/>
</dbReference>
<dbReference type="Gene3D" id="2.60.120.470">
    <property type="entry name" value="PITH domain"/>
    <property type="match status" value="1"/>
</dbReference>
<feature type="domain" description="C3H1-type" evidence="3">
    <location>
        <begin position="23"/>
        <end position="49"/>
    </location>
</feature>
<dbReference type="SUPFAM" id="SSF52833">
    <property type="entry name" value="Thioredoxin-like"/>
    <property type="match status" value="1"/>
</dbReference>
<feature type="zinc finger region" description="C3H1-type" evidence="2">
    <location>
        <begin position="23"/>
        <end position="49"/>
    </location>
</feature>
<keyword evidence="2" id="KW-0862">Zinc</keyword>
<keyword evidence="1" id="KW-1015">Disulfide bond</keyword>
<dbReference type="InterPro" id="IPR017937">
    <property type="entry name" value="Thioredoxin_CS"/>
</dbReference>
<evidence type="ECO:0000259" key="4">
    <source>
        <dbReference type="PROSITE" id="PS51352"/>
    </source>
</evidence>
<dbReference type="CDD" id="cd02947">
    <property type="entry name" value="TRX_family"/>
    <property type="match status" value="1"/>
</dbReference>
<evidence type="ECO:0000259" key="5">
    <source>
        <dbReference type="PROSITE" id="PS51532"/>
    </source>
</evidence>
<dbReference type="GO" id="GO:0005737">
    <property type="term" value="C:cytoplasm"/>
    <property type="evidence" value="ECO:0007669"/>
    <property type="project" value="UniProtKB-ARBA"/>
</dbReference>
<evidence type="ECO:0000259" key="3">
    <source>
        <dbReference type="PROSITE" id="PS50103"/>
    </source>
</evidence>
<dbReference type="Pfam" id="PF00085">
    <property type="entry name" value="Thioredoxin"/>
    <property type="match status" value="1"/>
</dbReference>
<feature type="zinc finger region" description="C3H1-type" evidence="2">
    <location>
        <begin position="1"/>
        <end position="22"/>
    </location>
</feature>
<dbReference type="SUPFAM" id="SSF49785">
    <property type="entry name" value="Galactose-binding domain-like"/>
    <property type="match status" value="1"/>
</dbReference>
<dbReference type="GO" id="GO:0008270">
    <property type="term" value="F:zinc ion binding"/>
    <property type="evidence" value="ECO:0007669"/>
    <property type="project" value="UniProtKB-KW"/>
</dbReference>
<dbReference type="AlphaFoldDB" id="A0AA36CMQ7"/>
<evidence type="ECO:0000313" key="6">
    <source>
        <dbReference type="EMBL" id="CAJ0571914.1"/>
    </source>
</evidence>
<dbReference type="Pfam" id="PF06201">
    <property type="entry name" value="PITH"/>
    <property type="match status" value="1"/>
</dbReference>
<dbReference type="PROSITE" id="PS00194">
    <property type="entry name" value="THIOREDOXIN_1"/>
    <property type="match status" value="1"/>
</dbReference>
<accession>A0AA36CMQ7</accession>
<evidence type="ECO:0000313" key="7">
    <source>
        <dbReference type="Proteomes" id="UP001177023"/>
    </source>
</evidence>
<dbReference type="PROSITE" id="PS51352">
    <property type="entry name" value="THIOREDOXIN_2"/>
    <property type="match status" value="1"/>
</dbReference>
<dbReference type="Gene3D" id="4.10.1000.10">
    <property type="entry name" value="Zinc finger, CCCH-type"/>
    <property type="match status" value="1"/>
</dbReference>
<dbReference type="Proteomes" id="UP001177023">
    <property type="component" value="Unassembled WGS sequence"/>
</dbReference>
<dbReference type="PANTHER" id="PTHR46115">
    <property type="entry name" value="THIOREDOXIN-LIKE PROTEIN 1"/>
    <property type="match status" value="1"/>
</dbReference>
<dbReference type="Gene3D" id="3.40.30.10">
    <property type="entry name" value="Glutaredoxin"/>
    <property type="match status" value="1"/>
</dbReference>
<dbReference type="InterPro" id="IPR000571">
    <property type="entry name" value="Znf_CCCH"/>
</dbReference>
<gene>
    <name evidence="6" type="ORF">MSPICULIGERA_LOCUS10312</name>
</gene>
<evidence type="ECO:0000256" key="1">
    <source>
        <dbReference type="ARBA" id="ARBA00023157"/>
    </source>
</evidence>
<dbReference type="InterPro" id="IPR008979">
    <property type="entry name" value="Galactose-bd-like_sf"/>
</dbReference>
<protein>
    <submittedName>
        <fullName evidence="6">Uncharacterized protein</fullName>
    </submittedName>
</protein>
<reference evidence="6" key="1">
    <citation type="submission" date="2023-06" db="EMBL/GenBank/DDBJ databases">
        <authorList>
            <person name="Delattre M."/>
        </authorList>
    </citation>
    <scope>NUCLEOTIDE SEQUENCE</scope>
    <source>
        <strain evidence="6">AF72</strain>
    </source>
</reference>
<dbReference type="InterPro" id="IPR010400">
    <property type="entry name" value="PITH_dom"/>
</dbReference>
<dbReference type="InterPro" id="IPR013766">
    <property type="entry name" value="Thioredoxin_domain"/>
</dbReference>
<dbReference type="PROSITE" id="PS51532">
    <property type="entry name" value="PITH"/>
    <property type="match status" value="1"/>
</dbReference>
<proteinExistence type="predicted"/>
<sequence length="520" mass="57210">MKDCPWYDRGFCRHGPYCKNRHRRRVICPNFVFGFCAEGKECKFAHPTFELPAAENPITNKAKMPVKHCLTDAEFNTAVAGAAGKPYIVDFFAEWCGPCKNIAPVFAQLSNKYPGVEFIKVDVDKCPDTAMANSVSAMPTFNMYVNNAKVGTLRGADPSALEELVKKYADAGASVDAAGFLDLSSFINKNQSEAMNNDDDTPLDQFLEGRCNLRSDCDEQLILSIQFNQPVKIHDLLVKGAGDRAPKKVRLFINLPKTLDFDHALGAEAVQEIELDDSSKSVDGQSVPLRYVKFQNVQNIQLFIENNLGGGDVTELSGLKFIGQTLAAMNMSDFKRVSGKADPSSLSYTLFMPSVIFVYSMKSMVSKAKRRAALNSAAEQGLTTHVEKMAQDLLTDEAFRAYLATLSDPLASLEICSEWEQMEVPEIAADIMPIKESTVSSSFMAVTDLLPRPSEHPQRIPAIPRLDRSIGENGLKKMRSRDVRTNKLLAGTDGRGKGSAPSLTSMYEKVTGFTGGWFGN</sequence>
<feature type="domain" description="Thioredoxin" evidence="4">
    <location>
        <begin position="40"/>
        <end position="174"/>
    </location>
</feature>
<dbReference type="PROSITE" id="PS50103">
    <property type="entry name" value="ZF_C3H1"/>
    <property type="match status" value="2"/>
</dbReference>
<keyword evidence="7" id="KW-1185">Reference proteome</keyword>
<keyword evidence="2" id="KW-0479">Metal-binding</keyword>
<name>A0AA36CMQ7_9BILA</name>
<dbReference type="InterPro" id="IPR036249">
    <property type="entry name" value="Thioredoxin-like_sf"/>
</dbReference>
<evidence type="ECO:0000256" key="2">
    <source>
        <dbReference type="PROSITE-ProRule" id="PRU00723"/>
    </source>
</evidence>
<feature type="domain" description="C3H1-type" evidence="3">
    <location>
        <begin position="1"/>
        <end position="22"/>
    </location>
</feature>
<feature type="domain" description="PITH" evidence="5">
    <location>
        <begin position="172"/>
        <end position="341"/>
    </location>
</feature>
<comment type="caution">
    <text evidence="6">The sequence shown here is derived from an EMBL/GenBank/DDBJ whole genome shotgun (WGS) entry which is preliminary data.</text>
</comment>
<dbReference type="EMBL" id="CATQJA010002587">
    <property type="protein sequence ID" value="CAJ0571914.1"/>
    <property type="molecule type" value="Genomic_DNA"/>
</dbReference>
<keyword evidence="2" id="KW-0863">Zinc-finger</keyword>